<dbReference type="Pfam" id="PF00300">
    <property type="entry name" value="His_Phos_1"/>
    <property type="match status" value="1"/>
</dbReference>
<protein>
    <submittedName>
        <fullName evidence="2">Bifunctional RNase H/acid phosphatase</fullName>
    </submittedName>
</protein>
<dbReference type="Gene3D" id="3.40.50.1240">
    <property type="entry name" value="Phosphoglycerate mutase-like"/>
    <property type="match status" value="1"/>
</dbReference>
<comment type="caution">
    <text evidence="2">The sequence shown here is derived from an EMBL/GenBank/DDBJ whole genome shotgun (WGS) entry which is preliminary data.</text>
</comment>
<dbReference type="CDD" id="cd07067">
    <property type="entry name" value="HP_PGM_like"/>
    <property type="match status" value="1"/>
</dbReference>
<accession>A0A552WVN3</accession>
<dbReference type="InterPro" id="IPR012337">
    <property type="entry name" value="RNaseH-like_sf"/>
</dbReference>
<gene>
    <name evidence="2" type="ORF">FJ693_03910</name>
</gene>
<dbReference type="GO" id="GO:0003676">
    <property type="term" value="F:nucleic acid binding"/>
    <property type="evidence" value="ECO:0007669"/>
    <property type="project" value="InterPro"/>
</dbReference>
<dbReference type="NCBIfam" id="NF005567">
    <property type="entry name" value="PRK07238.1"/>
    <property type="match status" value="1"/>
</dbReference>
<organism evidence="2 3">
    <name type="scientific">Georgenia yuyongxinii</name>
    <dbReference type="NCBI Taxonomy" id="2589797"/>
    <lineage>
        <taxon>Bacteria</taxon>
        <taxon>Bacillati</taxon>
        <taxon>Actinomycetota</taxon>
        <taxon>Actinomycetes</taxon>
        <taxon>Micrococcales</taxon>
        <taxon>Bogoriellaceae</taxon>
        <taxon>Georgenia</taxon>
    </lineage>
</organism>
<dbReference type="InterPro" id="IPR002156">
    <property type="entry name" value="RNaseH_domain"/>
</dbReference>
<dbReference type="SMART" id="SM00855">
    <property type="entry name" value="PGAM"/>
    <property type="match status" value="1"/>
</dbReference>
<evidence type="ECO:0000259" key="1">
    <source>
        <dbReference type="PROSITE" id="PS50879"/>
    </source>
</evidence>
<dbReference type="SUPFAM" id="SSF53254">
    <property type="entry name" value="Phosphoglycerate mutase-like"/>
    <property type="match status" value="1"/>
</dbReference>
<dbReference type="AlphaFoldDB" id="A0A552WVN3"/>
<evidence type="ECO:0000313" key="2">
    <source>
        <dbReference type="EMBL" id="TRW46901.1"/>
    </source>
</evidence>
<dbReference type="CDD" id="cd09279">
    <property type="entry name" value="RNase_HI_like"/>
    <property type="match status" value="1"/>
</dbReference>
<dbReference type="EMBL" id="VJXR01000006">
    <property type="protein sequence ID" value="TRW46901.1"/>
    <property type="molecule type" value="Genomic_DNA"/>
</dbReference>
<dbReference type="InterPro" id="IPR036397">
    <property type="entry name" value="RNaseH_sf"/>
</dbReference>
<proteinExistence type="predicted"/>
<dbReference type="PANTHER" id="PTHR46387">
    <property type="entry name" value="POLYNUCLEOTIDYL TRANSFERASE, RIBONUCLEASE H-LIKE SUPERFAMILY PROTEIN"/>
    <property type="match status" value="1"/>
</dbReference>
<dbReference type="Gene3D" id="3.30.420.10">
    <property type="entry name" value="Ribonuclease H-like superfamily/Ribonuclease H"/>
    <property type="match status" value="1"/>
</dbReference>
<evidence type="ECO:0000313" key="3">
    <source>
        <dbReference type="Proteomes" id="UP000318693"/>
    </source>
</evidence>
<feature type="domain" description="RNase H type-1" evidence="1">
    <location>
        <begin position="1"/>
        <end position="129"/>
    </location>
</feature>
<dbReference type="PANTHER" id="PTHR46387:SF2">
    <property type="entry name" value="RIBONUCLEASE HI"/>
    <property type="match status" value="1"/>
</dbReference>
<name>A0A552WVN3_9MICO</name>
<dbReference type="InterPro" id="IPR029033">
    <property type="entry name" value="His_PPase_superfam"/>
</dbReference>
<dbReference type="Proteomes" id="UP000318693">
    <property type="component" value="Unassembled WGS sequence"/>
</dbReference>
<dbReference type="PROSITE" id="PS50879">
    <property type="entry name" value="RNASE_H_1"/>
    <property type="match status" value="1"/>
</dbReference>
<sequence length="438" mass="45255">MVVETDGGSRGNPGHAGYGAVVREAGTGRVLAEWAGYLGIASNNVAEYTAVVNGLQAAAELDPGATVEVRADSKLVVEQMSGRWKIKHADLRALAEQARAAFDPARVHYTWVPREQNTAADALANAVMDSHGQIRRSHDRPTAALRAVPGEVGIPWDVPAPASVRGPAHDARPTADGAPATAAGAQVVAGNAQATEELVAARTNAPRMSGTPLPRLGGEPATVVLVRHGVTELTETGRYSGGDTPGPALSAQGRAQAARAAMLVGRVGVDVWTDVPVPTAVVASPMVRAQETGAAVARSLGLPVVSDDRFGECRFGQWDGLTVPEIEAGWPGQVLDWATTADVRPPGGESLRDVGARVARGLRAVAERHQGATVVLAAHTVVIRAAVGLVGRLAPGHWSAVRIPPASLTIVRVWPRPDVDGGLVGDLTVVGCPSELVA</sequence>
<dbReference type="Pfam" id="PF13456">
    <property type="entry name" value="RVT_3"/>
    <property type="match status" value="1"/>
</dbReference>
<dbReference type="InterPro" id="IPR013078">
    <property type="entry name" value="His_Pase_superF_clade-1"/>
</dbReference>
<dbReference type="SUPFAM" id="SSF53098">
    <property type="entry name" value="Ribonuclease H-like"/>
    <property type="match status" value="1"/>
</dbReference>
<dbReference type="GO" id="GO:0004523">
    <property type="term" value="F:RNA-DNA hybrid ribonuclease activity"/>
    <property type="evidence" value="ECO:0007669"/>
    <property type="project" value="InterPro"/>
</dbReference>
<reference evidence="2 3" key="1">
    <citation type="submission" date="2019-07" db="EMBL/GenBank/DDBJ databases">
        <title>Georgenia wutianyii sp. nov. and Georgenia *** sp. nov. isolated from plateau pika (Ochotona curzoniae) in the Qinghai-Tibet plateau of China.</title>
        <authorList>
            <person name="Tian Z."/>
        </authorList>
    </citation>
    <scope>NUCLEOTIDE SEQUENCE [LARGE SCALE GENOMIC DNA]</scope>
    <source>
        <strain evidence="2 3">Z446</strain>
    </source>
</reference>
<keyword evidence="3" id="KW-1185">Reference proteome</keyword>